<gene>
    <name evidence="1" type="ORF">A2637_00890</name>
</gene>
<evidence type="ECO:0000313" key="1">
    <source>
        <dbReference type="EMBL" id="OGI45005.1"/>
    </source>
</evidence>
<comment type="caution">
    <text evidence="1">The sequence shown here is derived from an EMBL/GenBank/DDBJ whole genome shotgun (WGS) entry which is preliminary data.</text>
</comment>
<proteinExistence type="predicted"/>
<organism evidence="1 2">
    <name type="scientific">Candidatus Muproteobacteria bacterium RIFCSPHIGHO2_01_FULL_65_16</name>
    <dbReference type="NCBI Taxonomy" id="1817764"/>
    <lineage>
        <taxon>Bacteria</taxon>
        <taxon>Pseudomonadati</taxon>
        <taxon>Pseudomonadota</taxon>
        <taxon>Candidatus Muproteobacteria</taxon>
    </lineage>
</organism>
<dbReference type="AlphaFoldDB" id="A0A1F6TIW1"/>
<evidence type="ECO:0000313" key="2">
    <source>
        <dbReference type="Proteomes" id="UP000179360"/>
    </source>
</evidence>
<dbReference type="Proteomes" id="UP000179360">
    <property type="component" value="Unassembled WGS sequence"/>
</dbReference>
<reference evidence="1 2" key="1">
    <citation type="journal article" date="2016" name="Nat. Commun.">
        <title>Thousands of microbial genomes shed light on interconnected biogeochemical processes in an aquifer system.</title>
        <authorList>
            <person name="Anantharaman K."/>
            <person name="Brown C.T."/>
            <person name="Hug L.A."/>
            <person name="Sharon I."/>
            <person name="Castelle C.J."/>
            <person name="Probst A.J."/>
            <person name="Thomas B.C."/>
            <person name="Singh A."/>
            <person name="Wilkins M.J."/>
            <person name="Karaoz U."/>
            <person name="Brodie E.L."/>
            <person name="Williams K.H."/>
            <person name="Hubbard S.S."/>
            <person name="Banfield J.F."/>
        </authorList>
    </citation>
    <scope>NUCLEOTIDE SEQUENCE [LARGE SCALE GENOMIC DNA]</scope>
</reference>
<accession>A0A1F6TIW1</accession>
<name>A0A1F6TIW1_9PROT</name>
<protein>
    <submittedName>
        <fullName evidence="1">Uncharacterized protein</fullName>
    </submittedName>
</protein>
<sequence>MPKKTLKNLLLILAGAVIGAAIVLALPGKYRAGFSAQAAYVEVINKSNFGIAGLKILHKFGAVTHGRIETGRRVTIPIYAGGEGSYKIEVTLDNGALLKGGLGYVEAGYATEEIVINSGITSIYKAIR</sequence>
<dbReference type="EMBL" id="MFSY01000103">
    <property type="protein sequence ID" value="OGI45005.1"/>
    <property type="molecule type" value="Genomic_DNA"/>
</dbReference>
<dbReference type="STRING" id="1817764.A2637_00890"/>